<evidence type="ECO:0008006" key="4">
    <source>
        <dbReference type="Google" id="ProtNLM"/>
    </source>
</evidence>
<evidence type="ECO:0000256" key="1">
    <source>
        <dbReference type="ARBA" id="ARBA00038158"/>
    </source>
</evidence>
<evidence type="ECO:0000313" key="2">
    <source>
        <dbReference type="EMBL" id="KAJ9145509.1"/>
    </source>
</evidence>
<organism evidence="2 3">
    <name type="scientific">Pleurostoma richardsiae</name>
    <dbReference type="NCBI Taxonomy" id="41990"/>
    <lineage>
        <taxon>Eukaryota</taxon>
        <taxon>Fungi</taxon>
        <taxon>Dikarya</taxon>
        <taxon>Ascomycota</taxon>
        <taxon>Pezizomycotina</taxon>
        <taxon>Sordariomycetes</taxon>
        <taxon>Sordariomycetidae</taxon>
        <taxon>Calosphaeriales</taxon>
        <taxon>Pleurostomataceae</taxon>
        <taxon>Pleurostoma</taxon>
    </lineage>
</organism>
<dbReference type="SUPFAM" id="SSF53335">
    <property type="entry name" value="S-adenosyl-L-methionine-dependent methyltransferases"/>
    <property type="match status" value="1"/>
</dbReference>
<dbReference type="Proteomes" id="UP001174694">
    <property type="component" value="Unassembled WGS sequence"/>
</dbReference>
<protein>
    <recommendedName>
        <fullName evidence="4">Methyltransferase</fullName>
    </recommendedName>
</protein>
<sequence>MAGNFMEKARQPGRCVASRMLCGLWRCLRPITPASGTALVEKSFSDDGESEMEVEYGYISTESTDSLTDSILDQRNALCSNYQREDVYEISHHMITLLENGKLFQAPIKTGTGRILDIGTGTGLWAIDVADFYPSLEVIGTDLIPLQPASVPPNSKFVIDDAENLWTYQRDGFELVHLRNLAGSIRSFENLYKQAFQAIAPDGWVEHFELDFPIRSATNNDSLPECHPLNAWVNALVQAGDQSGLTFRITQDGRMREQIQKAGFVDVVEKTWKVPIGDWPTDPTLKQVGRYSVEFLSQSMVDMALCADEVLGWGGAKTQTLVQNARSALKNEPSRLYYTALCVYGRKPVRAA</sequence>
<dbReference type="Gene3D" id="3.40.50.150">
    <property type="entry name" value="Vaccinia Virus protein VP39"/>
    <property type="match status" value="1"/>
</dbReference>
<evidence type="ECO:0000313" key="3">
    <source>
        <dbReference type="Proteomes" id="UP001174694"/>
    </source>
</evidence>
<dbReference type="CDD" id="cd02440">
    <property type="entry name" value="AdoMet_MTases"/>
    <property type="match status" value="1"/>
</dbReference>
<proteinExistence type="inferred from homology"/>
<comment type="similarity">
    <text evidence="1">Belongs to the methyltransferase superfamily. LaeA methyltransferase family.</text>
</comment>
<comment type="caution">
    <text evidence="2">The sequence shown here is derived from an EMBL/GenBank/DDBJ whole genome shotgun (WGS) entry which is preliminary data.</text>
</comment>
<reference evidence="2" key="1">
    <citation type="submission" date="2022-07" db="EMBL/GenBank/DDBJ databases">
        <title>Fungi with potential for degradation of polypropylene.</title>
        <authorList>
            <person name="Gostincar C."/>
        </authorList>
    </citation>
    <scope>NUCLEOTIDE SEQUENCE</scope>
    <source>
        <strain evidence="2">EXF-13308</strain>
    </source>
</reference>
<dbReference type="AlphaFoldDB" id="A0AA38RTB2"/>
<dbReference type="EMBL" id="JANBVO010000014">
    <property type="protein sequence ID" value="KAJ9145509.1"/>
    <property type="molecule type" value="Genomic_DNA"/>
</dbReference>
<dbReference type="InterPro" id="IPR029063">
    <property type="entry name" value="SAM-dependent_MTases_sf"/>
</dbReference>
<gene>
    <name evidence="2" type="ORF">NKR23_g5276</name>
</gene>
<keyword evidence="3" id="KW-1185">Reference proteome</keyword>
<dbReference type="PANTHER" id="PTHR43591">
    <property type="entry name" value="METHYLTRANSFERASE"/>
    <property type="match status" value="1"/>
</dbReference>
<dbReference type="GO" id="GO:0008168">
    <property type="term" value="F:methyltransferase activity"/>
    <property type="evidence" value="ECO:0007669"/>
    <property type="project" value="TreeGrafter"/>
</dbReference>
<dbReference type="Pfam" id="PF13489">
    <property type="entry name" value="Methyltransf_23"/>
    <property type="match status" value="1"/>
</dbReference>
<dbReference type="PANTHER" id="PTHR43591:SF24">
    <property type="entry name" value="2-METHOXY-6-POLYPRENYL-1,4-BENZOQUINOL METHYLASE, MITOCHONDRIAL"/>
    <property type="match status" value="1"/>
</dbReference>
<accession>A0AA38RTB2</accession>
<name>A0AA38RTB2_9PEZI</name>